<dbReference type="PANTHER" id="PTHR37784:SF2">
    <property type="entry name" value="HIGH-OSMOLARITY-INDUCED TRANSCRIPTION PROTEIN 1"/>
    <property type="match status" value="1"/>
</dbReference>
<name>A0A1G4MEN6_LACFM</name>
<dbReference type="GO" id="GO:0060963">
    <property type="term" value="P:positive regulation of ribosomal protein gene transcription by RNA polymerase II"/>
    <property type="evidence" value="ECO:0007669"/>
    <property type="project" value="TreeGrafter"/>
</dbReference>
<dbReference type="Pfam" id="PF12550">
    <property type="entry name" value="GCR1_C"/>
    <property type="match status" value="1"/>
</dbReference>
<protein>
    <submittedName>
        <fullName evidence="4">LAFE_0F05424g1_1</fullName>
    </submittedName>
</protein>
<organism evidence="4 5">
    <name type="scientific">Lachancea fermentati</name>
    <name type="common">Zygosaccharomyces fermentati</name>
    <dbReference type="NCBI Taxonomy" id="4955"/>
    <lineage>
        <taxon>Eukaryota</taxon>
        <taxon>Fungi</taxon>
        <taxon>Dikarya</taxon>
        <taxon>Ascomycota</taxon>
        <taxon>Saccharomycotina</taxon>
        <taxon>Saccharomycetes</taxon>
        <taxon>Saccharomycetales</taxon>
        <taxon>Saccharomycetaceae</taxon>
        <taxon>Lachancea</taxon>
    </lineage>
</organism>
<dbReference type="GO" id="GO:0000981">
    <property type="term" value="F:DNA-binding transcription factor activity, RNA polymerase II-specific"/>
    <property type="evidence" value="ECO:0007669"/>
    <property type="project" value="TreeGrafter"/>
</dbReference>
<dbReference type="GO" id="GO:0000978">
    <property type="term" value="F:RNA polymerase II cis-regulatory region sequence-specific DNA binding"/>
    <property type="evidence" value="ECO:0007669"/>
    <property type="project" value="TreeGrafter"/>
</dbReference>
<dbReference type="PANTHER" id="PTHR37784">
    <property type="entry name" value="PROTEIN MSN1"/>
    <property type="match status" value="1"/>
</dbReference>
<evidence type="ECO:0000256" key="2">
    <source>
        <dbReference type="SAM" id="MobiDB-lite"/>
    </source>
</evidence>
<dbReference type="InterPro" id="IPR052146">
    <property type="entry name" value="HOT1"/>
</dbReference>
<dbReference type="OMA" id="SEIWNDY"/>
<dbReference type="AlphaFoldDB" id="A0A1G4MEN6"/>
<dbReference type="EMBL" id="LT598490">
    <property type="protein sequence ID" value="SCW02392.1"/>
    <property type="molecule type" value="Genomic_DNA"/>
</dbReference>
<evidence type="ECO:0000313" key="4">
    <source>
        <dbReference type="EMBL" id="SCW02392.1"/>
    </source>
</evidence>
<keyword evidence="1" id="KW-0175">Coiled coil</keyword>
<dbReference type="InterPro" id="IPR022210">
    <property type="entry name" value="TF_GCR1-like"/>
</dbReference>
<dbReference type="OrthoDB" id="428577at2759"/>
<dbReference type="Proteomes" id="UP000190831">
    <property type="component" value="Chromosome F"/>
</dbReference>
<evidence type="ECO:0000313" key="5">
    <source>
        <dbReference type="Proteomes" id="UP000190831"/>
    </source>
</evidence>
<keyword evidence="5" id="KW-1185">Reference proteome</keyword>
<feature type="region of interest" description="Disordered" evidence="2">
    <location>
        <begin position="101"/>
        <end position="130"/>
    </location>
</feature>
<feature type="compositionally biased region" description="Polar residues" evidence="2">
    <location>
        <begin position="106"/>
        <end position="124"/>
    </location>
</feature>
<feature type="domain" description="Transcription activator GCR1-like" evidence="3">
    <location>
        <begin position="271"/>
        <end position="349"/>
    </location>
</feature>
<accession>A0A1G4MEN6</accession>
<proteinExistence type="predicted"/>
<reference evidence="5" key="1">
    <citation type="submission" date="2016-03" db="EMBL/GenBank/DDBJ databases">
        <authorList>
            <person name="Devillers H."/>
        </authorList>
    </citation>
    <scope>NUCLEOTIDE SEQUENCE [LARGE SCALE GENOMIC DNA]</scope>
</reference>
<feature type="coiled-coil region" evidence="1">
    <location>
        <begin position="24"/>
        <end position="58"/>
    </location>
</feature>
<evidence type="ECO:0000259" key="3">
    <source>
        <dbReference type="Pfam" id="PF12550"/>
    </source>
</evidence>
<gene>
    <name evidence="4" type="ORF">LAFE_0F05424G</name>
</gene>
<evidence type="ECO:0000256" key="1">
    <source>
        <dbReference type="SAM" id="Coils"/>
    </source>
</evidence>
<sequence>MVARDRVSPMNINSVTPETISQMFQSMEARLADLQQQVQSLQLQLRQERSERHAFQQRVGKKVRSVLTNLFEDDVSASEDLPLEEDHMNDFDEVRAILDAADNRSRSNPRLPNQTPNATPSEQDTSPEDMLSSFVGGQRSGIVTLAELAENANSQVDSSHQTATLPSLVLKDIDQNSSHNEDIATLINDAMAQNIRKRTLSNEFLLSQPQRSKTRNISGIDPSMSLTPISHPRNIPIIPLRLNTPASLSNAPPTPSGQLSESDILEKWGVRFSEKYNNIWEMWNEYQKVGEKGVSIKSLELSFSNRWRTNLRKNVKKKYSRRFIVIRAIETGIKRGKTVEECIEFLENFLKSNSKPISHLYRKANVPQELT</sequence>